<protein>
    <recommendedName>
        <fullName evidence="11">Fucosyltransferase</fullName>
        <ecNumber evidence="11">2.4.1.-</ecNumber>
    </recommendedName>
</protein>
<evidence type="ECO:0000313" key="16">
    <source>
        <dbReference type="RefSeq" id="XP_022090660.1"/>
    </source>
</evidence>
<sequence length="534" mass="61295">MEPSLRKRDRSTTKTQQEQAQSLSKKSSQIKGFRLKYVIFFLGVLFGAIFLGTYFLLGAVGIGHDTLSDILSSQGSFVRGDELSRGRDELNRGKPDDPISADVKPVQKQSSALSLPTIVWWTDKLFPHFQGKNTVKIECEPSQGGQGTCLVTTDKSVLSDPLARGVMFYGSDFRAYEAPLPRLPWHEWAVIHEESPLNNQIFSHAVMMSQFNHTSTFRRESHYPITTQHIKSLDYLTERQPVPISMKNKHRETLAPIAYIQTHCNVPSDRDRYVKELMKYIDVDSYGKCVNNKKLPENLQDPVESMDAKEFYDFIARYKFHLAFENGICEDYITEKLIRPFHVGCVPIYRGSPSVRDWIPDNHSIILVDNFQSPKELAEFIKRLDKNDKEYLKYLEFKNKGISNQLLRHTVERRVWGVNDWRKPSFINAFECYLCERIVERVEAERAHERDPSIPLLPPRVADGNHAGCPEPSVSLGDMSGVGRGEDIHFWKEDYWSSKDQALALKRMSEQGATDSSKLFEELQRMFTEGALSK</sequence>
<keyword evidence="15" id="KW-1185">Reference proteome</keyword>
<dbReference type="OrthoDB" id="9993460at2759"/>
<keyword evidence="11" id="KW-0333">Golgi apparatus</keyword>
<dbReference type="InterPro" id="IPR055270">
    <property type="entry name" value="Glyco_tran_10_C"/>
</dbReference>
<dbReference type="CTD" id="286971"/>
<comment type="pathway">
    <text evidence="1">Protein modification; protein glycosylation.</text>
</comment>
<dbReference type="Pfam" id="PF00852">
    <property type="entry name" value="Glyco_transf_10"/>
    <property type="match status" value="1"/>
</dbReference>
<feature type="region of interest" description="Disordered" evidence="12">
    <location>
        <begin position="1"/>
        <end position="23"/>
    </location>
</feature>
<keyword evidence="5 11" id="KW-0812">Transmembrane</keyword>
<dbReference type="Pfam" id="PF17039">
    <property type="entry name" value="Glyco_tran_10_N"/>
    <property type="match status" value="1"/>
</dbReference>
<keyword evidence="8 11" id="KW-0472">Membrane</keyword>
<dbReference type="RefSeq" id="XP_022090660.1">
    <property type="nucleotide sequence ID" value="XM_022234968.1"/>
</dbReference>
<evidence type="ECO:0000256" key="9">
    <source>
        <dbReference type="ARBA" id="ARBA00023180"/>
    </source>
</evidence>
<accession>A0A8B7YE40</accession>
<proteinExistence type="inferred from homology"/>
<evidence type="ECO:0000256" key="12">
    <source>
        <dbReference type="SAM" id="MobiDB-lite"/>
    </source>
</evidence>
<dbReference type="PANTHER" id="PTHR11929:SF198">
    <property type="entry name" value="ALPHA-(1,3)-FUCOSYLTRANSFERASE 11"/>
    <property type="match status" value="1"/>
</dbReference>
<keyword evidence="4 11" id="KW-0808">Transferase</keyword>
<feature type="compositionally biased region" description="Basic and acidic residues" evidence="12">
    <location>
        <begin position="82"/>
        <end position="97"/>
    </location>
</feature>
<name>A0A8B7YE40_ACAPL</name>
<dbReference type="GO" id="GO:0046920">
    <property type="term" value="F:alpha-(1-&gt;3)-fucosyltransferase activity"/>
    <property type="evidence" value="ECO:0007669"/>
    <property type="project" value="TreeGrafter"/>
</dbReference>
<dbReference type="Gene3D" id="3.40.50.11660">
    <property type="entry name" value="Glycosyl transferase family 10, C-terminal domain"/>
    <property type="match status" value="1"/>
</dbReference>
<comment type="similarity">
    <text evidence="2 11">Belongs to the glycosyltransferase 10 family.</text>
</comment>
<evidence type="ECO:0000259" key="13">
    <source>
        <dbReference type="Pfam" id="PF00852"/>
    </source>
</evidence>
<feature type="domain" description="Fucosyltransferase C-terminal" evidence="13">
    <location>
        <begin position="257"/>
        <end position="443"/>
    </location>
</feature>
<evidence type="ECO:0000256" key="11">
    <source>
        <dbReference type="RuleBase" id="RU003832"/>
    </source>
</evidence>
<dbReference type="FunFam" id="3.40.50.11660:FF:000002">
    <property type="entry name" value="Alpha-(1,3)-fucosyltransferase"/>
    <property type="match status" value="1"/>
</dbReference>
<feature type="transmembrane region" description="Helical" evidence="11">
    <location>
        <begin position="35"/>
        <end position="57"/>
    </location>
</feature>
<dbReference type="AlphaFoldDB" id="A0A8B7YE40"/>
<evidence type="ECO:0000313" key="15">
    <source>
        <dbReference type="Proteomes" id="UP000694845"/>
    </source>
</evidence>
<evidence type="ECO:0000256" key="8">
    <source>
        <dbReference type="ARBA" id="ARBA00023136"/>
    </source>
</evidence>
<dbReference type="InterPro" id="IPR031481">
    <property type="entry name" value="Glyco_tran_10_N"/>
</dbReference>
<dbReference type="OMA" id="EHREWGV"/>
<dbReference type="GO" id="GO:0032580">
    <property type="term" value="C:Golgi cisterna membrane"/>
    <property type="evidence" value="ECO:0007669"/>
    <property type="project" value="UniProtKB-SubCell"/>
</dbReference>
<feature type="compositionally biased region" description="Polar residues" evidence="12">
    <location>
        <begin position="13"/>
        <end position="23"/>
    </location>
</feature>
<keyword evidence="7 11" id="KW-1133">Transmembrane helix</keyword>
<evidence type="ECO:0000256" key="4">
    <source>
        <dbReference type="ARBA" id="ARBA00022679"/>
    </source>
</evidence>
<evidence type="ECO:0000259" key="14">
    <source>
        <dbReference type="Pfam" id="PF17039"/>
    </source>
</evidence>
<dbReference type="GeneID" id="110979274"/>
<feature type="compositionally biased region" description="Basic and acidic residues" evidence="12">
    <location>
        <begin position="1"/>
        <end position="12"/>
    </location>
</feature>
<evidence type="ECO:0000256" key="2">
    <source>
        <dbReference type="ARBA" id="ARBA00008919"/>
    </source>
</evidence>
<evidence type="ECO:0000256" key="3">
    <source>
        <dbReference type="ARBA" id="ARBA00022676"/>
    </source>
</evidence>
<gene>
    <name evidence="16" type="primary">LOC110979274</name>
</gene>
<dbReference type="SUPFAM" id="SSF53756">
    <property type="entry name" value="UDP-Glycosyltransferase/glycogen phosphorylase"/>
    <property type="match status" value="1"/>
</dbReference>
<keyword evidence="6" id="KW-0735">Signal-anchor</keyword>
<dbReference type="InterPro" id="IPR038577">
    <property type="entry name" value="GT10-like_C_sf"/>
</dbReference>
<keyword evidence="3 11" id="KW-0328">Glycosyltransferase</keyword>
<evidence type="ECO:0000256" key="6">
    <source>
        <dbReference type="ARBA" id="ARBA00022968"/>
    </source>
</evidence>
<dbReference type="InterPro" id="IPR001503">
    <property type="entry name" value="Glyco_trans_10"/>
</dbReference>
<dbReference type="UniPathway" id="UPA00378"/>
<keyword evidence="9" id="KW-0325">Glycoprotein</keyword>
<evidence type="ECO:0000256" key="10">
    <source>
        <dbReference type="ARBA" id="ARBA00060399"/>
    </source>
</evidence>
<comment type="subcellular location">
    <subcellularLocation>
        <location evidence="10">Endomembrane system</location>
        <topology evidence="10">Single-pass type II membrane protein</topology>
    </subcellularLocation>
    <subcellularLocation>
        <location evidence="11">Golgi apparatus</location>
        <location evidence="11">Golgi stack membrane</location>
        <topology evidence="11">Single-pass type II membrane protein</topology>
    </subcellularLocation>
</comment>
<evidence type="ECO:0000256" key="5">
    <source>
        <dbReference type="ARBA" id="ARBA00022692"/>
    </source>
</evidence>
<organism evidence="15 16">
    <name type="scientific">Acanthaster planci</name>
    <name type="common">Crown-of-thorns starfish</name>
    <dbReference type="NCBI Taxonomy" id="133434"/>
    <lineage>
        <taxon>Eukaryota</taxon>
        <taxon>Metazoa</taxon>
        <taxon>Echinodermata</taxon>
        <taxon>Eleutherozoa</taxon>
        <taxon>Asterozoa</taxon>
        <taxon>Asteroidea</taxon>
        <taxon>Valvatacea</taxon>
        <taxon>Valvatida</taxon>
        <taxon>Acanthasteridae</taxon>
        <taxon>Acanthaster</taxon>
    </lineage>
</organism>
<evidence type="ECO:0000256" key="7">
    <source>
        <dbReference type="ARBA" id="ARBA00022989"/>
    </source>
</evidence>
<evidence type="ECO:0000256" key="1">
    <source>
        <dbReference type="ARBA" id="ARBA00004922"/>
    </source>
</evidence>
<feature type="domain" description="Fucosyltransferase N-terminal" evidence="14">
    <location>
        <begin position="116"/>
        <end position="222"/>
    </location>
</feature>
<dbReference type="EC" id="2.4.1.-" evidence="11"/>
<dbReference type="PANTHER" id="PTHR11929">
    <property type="entry name" value="ALPHA- 1,3 -FUCOSYLTRANSFERASE"/>
    <property type="match status" value="1"/>
</dbReference>
<dbReference type="Proteomes" id="UP000694845">
    <property type="component" value="Unplaced"/>
</dbReference>
<reference evidence="16" key="1">
    <citation type="submission" date="2025-08" db="UniProtKB">
        <authorList>
            <consortium name="RefSeq"/>
        </authorList>
    </citation>
    <scope>IDENTIFICATION</scope>
</reference>
<feature type="region of interest" description="Disordered" evidence="12">
    <location>
        <begin position="82"/>
        <end position="102"/>
    </location>
</feature>
<dbReference type="KEGG" id="aplc:110979274"/>